<keyword evidence="3 4" id="KW-0732">Signal</keyword>
<protein>
    <recommendedName>
        <fullName evidence="2">Curli production assembly/transport component CsgE</fullName>
    </recommendedName>
</protein>
<evidence type="ECO:0000313" key="6">
    <source>
        <dbReference type="Proteomes" id="UP000001955"/>
    </source>
</evidence>
<dbReference type="EMBL" id="CP001560">
    <property type="protein sequence ID" value="AFJ48213.1"/>
    <property type="molecule type" value="Genomic_DNA"/>
</dbReference>
<organism evidence="5 6">
    <name type="scientific">Shimwellia blattae (strain ATCC 29907 / DSM 4481 / JCM 1650 / NBRC 105725 / CDC 9005-74)</name>
    <name type="common">Escherichia blattae</name>
    <dbReference type="NCBI Taxonomy" id="630626"/>
    <lineage>
        <taxon>Bacteria</taxon>
        <taxon>Pseudomonadati</taxon>
        <taxon>Pseudomonadota</taxon>
        <taxon>Gammaproteobacteria</taxon>
        <taxon>Enterobacterales</taxon>
        <taxon>Enterobacteriaceae</taxon>
        <taxon>Shimwellia</taxon>
    </lineage>
</organism>
<name>I2BCF9_SHIBC</name>
<sequence length="131" mass="14847">MASRNKICWLMLVLLYITGVNAQSAELQDPGLITDRTVTLVGHSFYRGFTDKWEQNYPETITINEKPSARWGSWITIKIGQDTLYQTLLFPNRKNFNKEVDTAIAGVAEAISRRQLDKALLGTGELAHDEF</sequence>
<keyword evidence="6" id="KW-1185">Reference proteome</keyword>
<gene>
    <name evidence="5" type="primary">csgE</name>
    <name evidence="5" type="ordered locus">EBL_c31440</name>
</gene>
<dbReference type="Pfam" id="PF10627">
    <property type="entry name" value="CsgE"/>
    <property type="match status" value="1"/>
</dbReference>
<dbReference type="KEGG" id="ebt:EBL_c31440"/>
<evidence type="ECO:0000256" key="4">
    <source>
        <dbReference type="SAM" id="SignalP"/>
    </source>
</evidence>
<dbReference type="HOGENOM" id="CLU_131424_0_0_6"/>
<accession>I2BCF9</accession>
<evidence type="ECO:0000256" key="3">
    <source>
        <dbReference type="ARBA" id="ARBA00022729"/>
    </source>
</evidence>
<evidence type="ECO:0000313" key="5">
    <source>
        <dbReference type="EMBL" id="AFJ48213.1"/>
    </source>
</evidence>
<evidence type="ECO:0000256" key="1">
    <source>
        <dbReference type="ARBA" id="ARBA00003989"/>
    </source>
</evidence>
<proteinExistence type="predicted"/>
<dbReference type="OrthoDB" id="6869495at2"/>
<feature type="chain" id="PRO_5003656103" description="Curli production assembly/transport component CsgE" evidence="4">
    <location>
        <begin position="23"/>
        <end position="131"/>
    </location>
</feature>
<dbReference type="eggNOG" id="ENOG502ZPXX">
    <property type="taxonomic scope" value="Bacteria"/>
</dbReference>
<dbReference type="PATRIC" id="fig|630626.3.peg.3062"/>
<comment type="function">
    <text evidence="1">May be involved in the biogenesis of curli organelles.</text>
</comment>
<dbReference type="NCBIfam" id="NF007701">
    <property type="entry name" value="PRK10386.1"/>
    <property type="match status" value="1"/>
</dbReference>
<reference evidence="5 6" key="1">
    <citation type="journal article" date="2012" name="J. Bacteriol.">
        <title>Complete genome sequence of the B12-producing Shimwellia blattae strain DSM 4481, isolated from a cockroach.</title>
        <authorList>
            <person name="Brzuszkiewicz E."/>
            <person name="Waschkowitz T."/>
            <person name="Wiezer A."/>
            <person name="Daniel R."/>
        </authorList>
    </citation>
    <scope>NUCLEOTIDE SEQUENCE [LARGE SCALE GENOMIC DNA]</scope>
    <source>
        <strain evidence="6">ATCC 29907 / DSM 4481 / JCM 1650 / NBRC 105725 / CDC 9005-74</strain>
    </source>
</reference>
<feature type="signal peptide" evidence="4">
    <location>
        <begin position="1"/>
        <end position="22"/>
    </location>
</feature>
<dbReference type="Proteomes" id="UP000001955">
    <property type="component" value="Chromosome"/>
</dbReference>
<dbReference type="AlphaFoldDB" id="I2BCF9"/>
<dbReference type="STRING" id="630626.EBL_c31440"/>
<dbReference type="RefSeq" id="WP_002444567.1">
    <property type="nucleotide sequence ID" value="NC_017910.1"/>
</dbReference>
<evidence type="ECO:0000256" key="2">
    <source>
        <dbReference type="ARBA" id="ARBA00014024"/>
    </source>
</evidence>
<accession>K6WLZ7</accession>
<dbReference type="InterPro" id="IPR018900">
    <property type="entry name" value="Curli_CsgE"/>
</dbReference>